<dbReference type="RefSeq" id="WP_110815821.1">
    <property type="nucleotide sequence ID" value="NZ_QJTE01000019.1"/>
</dbReference>
<sequence length="66" mass="6804">MTLATPSPRVLTDAAAIAADPGSYADRPMLAQLARLALMTARGTPLRQTGDGAGRTALRVIEGGLR</sequence>
<comment type="caution">
    <text evidence="1">The sequence shown here is derived from an EMBL/GenBank/DDBJ whole genome shotgun (WGS) entry which is preliminary data.</text>
</comment>
<gene>
    <name evidence="1" type="ORF">DFP88_1195</name>
</gene>
<organism evidence="1 2">
    <name type="scientific">Pseudoroseicyclus aestuarii</name>
    <dbReference type="NCBI Taxonomy" id="1795041"/>
    <lineage>
        <taxon>Bacteria</taxon>
        <taxon>Pseudomonadati</taxon>
        <taxon>Pseudomonadota</taxon>
        <taxon>Alphaproteobacteria</taxon>
        <taxon>Rhodobacterales</taxon>
        <taxon>Paracoccaceae</taxon>
        <taxon>Pseudoroseicyclus</taxon>
    </lineage>
</organism>
<dbReference type="Proteomes" id="UP000248311">
    <property type="component" value="Unassembled WGS sequence"/>
</dbReference>
<evidence type="ECO:0000313" key="2">
    <source>
        <dbReference type="Proteomes" id="UP000248311"/>
    </source>
</evidence>
<proteinExistence type="predicted"/>
<name>A0A318SLL5_9RHOB</name>
<evidence type="ECO:0000313" key="1">
    <source>
        <dbReference type="EMBL" id="PYE80376.1"/>
    </source>
</evidence>
<keyword evidence="2" id="KW-1185">Reference proteome</keyword>
<protein>
    <submittedName>
        <fullName evidence="1">Uncharacterized protein</fullName>
    </submittedName>
</protein>
<dbReference type="EMBL" id="QJTE01000019">
    <property type="protein sequence ID" value="PYE80376.1"/>
    <property type="molecule type" value="Genomic_DNA"/>
</dbReference>
<reference evidence="1 2" key="1">
    <citation type="submission" date="2018-06" db="EMBL/GenBank/DDBJ databases">
        <title>Genomic Encyclopedia of Type Strains, Phase III (KMG-III): the genomes of soil and plant-associated and newly described type strains.</title>
        <authorList>
            <person name="Whitman W."/>
        </authorList>
    </citation>
    <scope>NUCLEOTIDE SEQUENCE [LARGE SCALE GENOMIC DNA]</scope>
    <source>
        <strain evidence="1 2">CECT 9025</strain>
    </source>
</reference>
<dbReference type="AlphaFoldDB" id="A0A318SLL5"/>
<accession>A0A318SLL5</accession>